<reference evidence="1 2" key="1">
    <citation type="journal article" date="2021" name="Commun. Biol.">
        <title>The genome of Shorea leprosula (Dipterocarpaceae) highlights the ecological relevance of drought in aseasonal tropical rainforests.</title>
        <authorList>
            <person name="Ng K.K.S."/>
            <person name="Kobayashi M.J."/>
            <person name="Fawcett J.A."/>
            <person name="Hatakeyama M."/>
            <person name="Paape T."/>
            <person name="Ng C.H."/>
            <person name="Ang C.C."/>
            <person name="Tnah L.H."/>
            <person name="Lee C.T."/>
            <person name="Nishiyama T."/>
            <person name="Sese J."/>
            <person name="O'Brien M.J."/>
            <person name="Copetti D."/>
            <person name="Mohd Noor M.I."/>
            <person name="Ong R.C."/>
            <person name="Putra M."/>
            <person name="Sireger I.Z."/>
            <person name="Indrioko S."/>
            <person name="Kosugi Y."/>
            <person name="Izuno A."/>
            <person name="Isagi Y."/>
            <person name="Lee S.L."/>
            <person name="Shimizu K.K."/>
        </authorList>
    </citation>
    <scope>NUCLEOTIDE SEQUENCE [LARGE SCALE GENOMIC DNA]</scope>
    <source>
        <strain evidence="1">214</strain>
    </source>
</reference>
<sequence>MLSAPAIACDLNMWADVDCDAPLSSKGERPSYVIVPVPPITGGAVVV</sequence>
<organism evidence="1 2">
    <name type="scientific">Rubroshorea leprosula</name>
    <dbReference type="NCBI Taxonomy" id="152421"/>
    <lineage>
        <taxon>Eukaryota</taxon>
        <taxon>Viridiplantae</taxon>
        <taxon>Streptophyta</taxon>
        <taxon>Embryophyta</taxon>
        <taxon>Tracheophyta</taxon>
        <taxon>Spermatophyta</taxon>
        <taxon>Magnoliopsida</taxon>
        <taxon>eudicotyledons</taxon>
        <taxon>Gunneridae</taxon>
        <taxon>Pentapetalae</taxon>
        <taxon>rosids</taxon>
        <taxon>malvids</taxon>
        <taxon>Malvales</taxon>
        <taxon>Dipterocarpaceae</taxon>
        <taxon>Rubroshorea</taxon>
    </lineage>
</organism>
<dbReference type="EMBL" id="BPVZ01000049">
    <property type="protein sequence ID" value="GKV17837.1"/>
    <property type="molecule type" value="Genomic_DNA"/>
</dbReference>
<keyword evidence="2" id="KW-1185">Reference proteome</keyword>
<dbReference type="AlphaFoldDB" id="A0AAV5K1V8"/>
<protein>
    <submittedName>
        <fullName evidence="1">Uncharacterized protein</fullName>
    </submittedName>
</protein>
<gene>
    <name evidence="1" type="ORF">SLEP1_g28295</name>
</gene>
<evidence type="ECO:0000313" key="1">
    <source>
        <dbReference type="EMBL" id="GKV17837.1"/>
    </source>
</evidence>
<evidence type="ECO:0000313" key="2">
    <source>
        <dbReference type="Proteomes" id="UP001054252"/>
    </source>
</evidence>
<comment type="caution">
    <text evidence="1">The sequence shown here is derived from an EMBL/GenBank/DDBJ whole genome shotgun (WGS) entry which is preliminary data.</text>
</comment>
<dbReference type="Proteomes" id="UP001054252">
    <property type="component" value="Unassembled WGS sequence"/>
</dbReference>
<name>A0AAV5K1V8_9ROSI</name>
<proteinExistence type="predicted"/>
<accession>A0AAV5K1V8</accession>